<dbReference type="Pfam" id="PF04826">
    <property type="entry name" value="Arm_2"/>
    <property type="match status" value="1"/>
</dbReference>
<proteinExistence type="inferred from homology"/>
<reference evidence="4" key="3">
    <citation type="submission" date="2021-06" db="EMBL/GenBank/DDBJ databases">
        <title>Chromosome-level genome assembly for S. haematobium.</title>
        <authorList>
            <person name="Stroehlein A.J."/>
        </authorList>
    </citation>
    <scope>NUCLEOTIDE SEQUENCE</scope>
</reference>
<dbReference type="InterPro" id="IPR000225">
    <property type="entry name" value="Armadillo"/>
</dbReference>
<sequence>MSLHSHHGFLWRTIKMALAIISLKPPPNVDPTKATLAYGRLAIKRINRELKDTDLTTRQRAVKALCDYLHDPEHIEEAVNEGTICLLSFLLKDPDIPCRGYSTECFVIICQHAIGRTVALRHNILESFEPLLDFNQPDVIRLNTHRAIELLTTNLTGVQAIIEAKYIDLLVKCVEKEVDEIKIIVLNTLYHCFSFETEEGLNAGGIPLFTKLLTHSNTKIRTRAAQNILRLCVNLRGKQEALDNETIPALVSMLNDPSEDLKAFSAGALGFICTTNHGRYTTLNAGAIPLLLNLIDDKCSRVRVNTFKVLTCLSETPEGRRILLDHLNKISPHVTDMNAAVAKHAKIALSVITWQP</sequence>
<evidence type="ECO:0000256" key="1">
    <source>
        <dbReference type="ARBA" id="ARBA00010553"/>
    </source>
</evidence>
<dbReference type="CTD" id="24593407"/>
<comment type="similarity">
    <text evidence="1">Belongs to the eutherian X-chromosome-specific Armcx family.</text>
</comment>
<evidence type="ECO:0000313" key="4">
    <source>
        <dbReference type="EMBL" id="KAH9586872.1"/>
    </source>
</evidence>
<reference evidence="4" key="2">
    <citation type="journal article" date="2019" name="Gigascience">
        <title>High-quality Schistosoma haematobium genome achieved by single-molecule and long-range sequencing.</title>
        <authorList>
            <person name="Stroehlein A.J."/>
            <person name="Korhonen P.K."/>
            <person name="Chong T.M."/>
            <person name="Lim Y.L."/>
            <person name="Chan K.G."/>
            <person name="Webster B."/>
            <person name="Rollinson D."/>
            <person name="Brindley P.J."/>
            <person name="Gasser R.B."/>
            <person name="Young N.D."/>
        </authorList>
    </citation>
    <scope>NUCLEOTIDE SEQUENCE</scope>
</reference>
<dbReference type="InterPro" id="IPR042856">
    <property type="entry name" value="RSP14"/>
</dbReference>
<evidence type="ECO:0000256" key="2">
    <source>
        <dbReference type="SAM" id="SignalP"/>
    </source>
</evidence>
<gene>
    <name evidence="4" type="primary">RTDR1_1</name>
    <name evidence="4" type="ORF">MS3_00010557</name>
</gene>
<dbReference type="RefSeq" id="XP_051068706.1">
    <property type="nucleotide sequence ID" value="XM_051218932.1"/>
</dbReference>
<keyword evidence="5" id="KW-1185">Reference proteome</keyword>
<dbReference type="InterPro" id="IPR006911">
    <property type="entry name" value="ARM-rpt_dom"/>
</dbReference>
<feature type="domain" description="Armadillo repeat-containing" evidence="3">
    <location>
        <begin position="167"/>
        <end position="325"/>
    </location>
</feature>
<protein>
    <submittedName>
        <fullName evidence="4">Radial spoke head 14, variant 2</fullName>
    </submittedName>
</protein>
<dbReference type="EMBL" id="AMPZ03000003">
    <property type="protein sequence ID" value="KAH9586872.1"/>
    <property type="molecule type" value="Genomic_DNA"/>
</dbReference>
<dbReference type="Proteomes" id="UP000471633">
    <property type="component" value="Unassembled WGS sequence"/>
</dbReference>
<evidence type="ECO:0000259" key="3">
    <source>
        <dbReference type="Pfam" id="PF04826"/>
    </source>
</evidence>
<reference evidence="4" key="4">
    <citation type="journal article" date="2022" name="PLoS Pathog.">
        <title>Chromosome-level genome of Schistosoma haematobium underpins genome-wide explorations of molecular variation.</title>
        <authorList>
            <person name="Stroehlein A.J."/>
            <person name="Korhonen P.K."/>
            <person name="Lee V.V."/>
            <person name="Ralph S.A."/>
            <person name="Mentink-Kane M."/>
            <person name="You H."/>
            <person name="McManus D.P."/>
            <person name="Tchuente L.T."/>
            <person name="Stothard J.R."/>
            <person name="Kaur P."/>
            <person name="Dudchenko O."/>
            <person name="Aiden E.L."/>
            <person name="Yang B."/>
            <person name="Yang H."/>
            <person name="Emery A.M."/>
            <person name="Webster B.L."/>
            <person name="Brindley P.J."/>
            <person name="Rollinson D."/>
            <person name="Chang B.C.H."/>
            <person name="Gasser R.B."/>
            <person name="Young N.D."/>
        </authorList>
    </citation>
    <scope>NUCLEOTIDE SEQUENCE</scope>
</reference>
<keyword evidence="2" id="KW-0732">Signal</keyword>
<organism evidence="4 5">
    <name type="scientific">Schistosoma haematobium</name>
    <name type="common">Blood fluke</name>
    <dbReference type="NCBI Taxonomy" id="6185"/>
    <lineage>
        <taxon>Eukaryota</taxon>
        <taxon>Metazoa</taxon>
        <taxon>Spiralia</taxon>
        <taxon>Lophotrochozoa</taxon>
        <taxon>Platyhelminthes</taxon>
        <taxon>Trematoda</taxon>
        <taxon>Digenea</taxon>
        <taxon>Strigeidida</taxon>
        <taxon>Schistosomatoidea</taxon>
        <taxon>Schistosomatidae</taxon>
        <taxon>Schistosoma</taxon>
    </lineage>
</organism>
<dbReference type="Gene3D" id="1.25.10.10">
    <property type="entry name" value="Leucine-rich Repeat Variant"/>
    <property type="match status" value="2"/>
</dbReference>
<accession>A0A922LIQ4</accession>
<comment type="caution">
    <text evidence="4">The sequence shown here is derived from an EMBL/GenBank/DDBJ whole genome shotgun (WGS) entry which is preliminary data.</text>
</comment>
<feature type="chain" id="PRO_5036742628" evidence="2">
    <location>
        <begin position="20"/>
        <end position="356"/>
    </location>
</feature>
<dbReference type="PANTHER" id="PTHR15599:SF1">
    <property type="entry name" value="RADIAL SPOKE HEAD 14 HOMOLOG"/>
    <property type="match status" value="1"/>
</dbReference>
<dbReference type="InterPro" id="IPR011989">
    <property type="entry name" value="ARM-like"/>
</dbReference>
<dbReference type="InterPro" id="IPR016024">
    <property type="entry name" value="ARM-type_fold"/>
</dbReference>
<feature type="signal peptide" evidence="2">
    <location>
        <begin position="1"/>
        <end position="19"/>
    </location>
</feature>
<dbReference type="AlphaFoldDB" id="A0A922LIQ4"/>
<dbReference type="GeneID" id="24593407"/>
<dbReference type="SMART" id="SM00185">
    <property type="entry name" value="ARM"/>
    <property type="match status" value="4"/>
</dbReference>
<reference evidence="4" key="1">
    <citation type="journal article" date="2012" name="Nat. Genet.">
        <title>Whole-genome sequence of Schistosoma haematobium.</title>
        <authorList>
            <person name="Young N.D."/>
            <person name="Jex A.R."/>
            <person name="Li B."/>
            <person name="Liu S."/>
            <person name="Yang L."/>
            <person name="Xiong Z."/>
            <person name="Li Y."/>
            <person name="Cantacessi C."/>
            <person name="Hall R.S."/>
            <person name="Xu X."/>
            <person name="Chen F."/>
            <person name="Wu X."/>
            <person name="Zerlotini A."/>
            <person name="Oliveira G."/>
            <person name="Hofmann A."/>
            <person name="Zhang G."/>
            <person name="Fang X."/>
            <person name="Kang Y."/>
            <person name="Campbell B.E."/>
            <person name="Loukas A."/>
            <person name="Ranganathan S."/>
            <person name="Rollinson D."/>
            <person name="Rinaldi G."/>
            <person name="Brindley P.J."/>
            <person name="Yang H."/>
            <person name="Wang J."/>
            <person name="Wang J."/>
            <person name="Gasser R.B."/>
        </authorList>
    </citation>
    <scope>NUCLEOTIDE SEQUENCE</scope>
</reference>
<dbReference type="PANTHER" id="PTHR15599">
    <property type="entry name" value="RTDR1"/>
    <property type="match status" value="1"/>
</dbReference>
<dbReference type="SUPFAM" id="SSF48371">
    <property type="entry name" value="ARM repeat"/>
    <property type="match status" value="1"/>
</dbReference>
<evidence type="ECO:0000313" key="5">
    <source>
        <dbReference type="Proteomes" id="UP000471633"/>
    </source>
</evidence>
<name>A0A922LIQ4_SCHHA</name>